<name>A0A9P9EAA4_9HYPO</name>
<evidence type="ECO:0000313" key="2">
    <source>
        <dbReference type="Proteomes" id="UP000738349"/>
    </source>
</evidence>
<dbReference type="OrthoDB" id="5151057at2759"/>
<feature type="non-terminal residue" evidence="1">
    <location>
        <position position="152"/>
    </location>
</feature>
<feature type="non-terminal residue" evidence="1">
    <location>
        <position position="1"/>
    </location>
</feature>
<reference evidence="1" key="1">
    <citation type="journal article" date="2021" name="Nat. Commun.">
        <title>Genetic determinants of endophytism in the Arabidopsis root mycobiome.</title>
        <authorList>
            <person name="Mesny F."/>
            <person name="Miyauchi S."/>
            <person name="Thiergart T."/>
            <person name="Pickel B."/>
            <person name="Atanasova L."/>
            <person name="Karlsson M."/>
            <person name="Huettel B."/>
            <person name="Barry K.W."/>
            <person name="Haridas S."/>
            <person name="Chen C."/>
            <person name="Bauer D."/>
            <person name="Andreopoulos W."/>
            <person name="Pangilinan J."/>
            <person name="LaButti K."/>
            <person name="Riley R."/>
            <person name="Lipzen A."/>
            <person name="Clum A."/>
            <person name="Drula E."/>
            <person name="Henrissat B."/>
            <person name="Kohler A."/>
            <person name="Grigoriev I.V."/>
            <person name="Martin F.M."/>
            <person name="Hacquard S."/>
        </authorList>
    </citation>
    <scope>NUCLEOTIDE SEQUENCE</scope>
    <source>
        <strain evidence="1">MPI-CAGE-AT-0147</strain>
    </source>
</reference>
<dbReference type="AlphaFoldDB" id="A0A9P9EAA4"/>
<gene>
    <name evidence="1" type="ORF">EDB81DRAFT_591817</name>
</gene>
<accession>A0A9P9EAA4</accession>
<organism evidence="1 2">
    <name type="scientific">Dactylonectria macrodidyma</name>
    <dbReference type="NCBI Taxonomy" id="307937"/>
    <lineage>
        <taxon>Eukaryota</taxon>
        <taxon>Fungi</taxon>
        <taxon>Dikarya</taxon>
        <taxon>Ascomycota</taxon>
        <taxon>Pezizomycotina</taxon>
        <taxon>Sordariomycetes</taxon>
        <taxon>Hypocreomycetidae</taxon>
        <taxon>Hypocreales</taxon>
        <taxon>Nectriaceae</taxon>
        <taxon>Dactylonectria</taxon>
    </lineage>
</organism>
<dbReference type="Proteomes" id="UP000738349">
    <property type="component" value="Unassembled WGS sequence"/>
</dbReference>
<sequence length="152" mass="17264">LWYTKKPNSTNPRRAVYRCCKGRKYASQSAAGVHVTKKRKTSTQMTDCPYKIAARLVTRPGSAVWVVEGVNGDKASEHNHPFSAPAAFSRYRKEAIMKLKDSIISRWNTGTQPMRILSELQTHSDPDVQATTRHDLRNLLNRHRCEQLAGRT</sequence>
<evidence type="ECO:0000313" key="1">
    <source>
        <dbReference type="EMBL" id="KAH7132866.1"/>
    </source>
</evidence>
<keyword evidence="2" id="KW-1185">Reference proteome</keyword>
<dbReference type="EMBL" id="JAGMUV010000016">
    <property type="protein sequence ID" value="KAH7132866.1"/>
    <property type="molecule type" value="Genomic_DNA"/>
</dbReference>
<protein>
    <recommendedName>
        <fullName evidence="3">FAR1 domain-containing protein</fullName>
    </recommendedName>
</protein>
<evidence type="ECO:0008006" key="3">
    <source>
        <dbReference type="Google" id="ProtNLM"/>
    </source>
</evidence>
<comment type="caution">
    <text evidence="1">The sequence shown here is derived from an EMBL/GenBank/DDBJ whole genome shotgun (WGS) entry which is preliminary data.</text>
</comment>
<proteinExistence type="predicted"/>